<sequence length="404" mass="42848">MHPMVKPALRRGWRDLNTVQFGMTPAHAMTVGPMDLATGSFLDLLNGTRGLELLREEGRRMDLPDGHVDGLVRGLARAGLLDDAHGGGPVADALRKKKEVLDRLRPDLASLSLTTSAPGEAIGQLAARRSQRVQVRGAGRVGAVLASLLAGAGVGEVDVLDGGRVERWDVAPGGLPAESVGDRRDESARRAVRRAAPDRPRRRATARRSPEAGDPGFSLVIIAPRDDVAVHAPDPAAAEPLLASGTPHLYAGVVEGTGVVGPLVLPGETSCAGCLQEGRADRDPAWPRLVAQWRSGRQRQVRPCDLALATTVAGLAAAHALAFLDGRVPSSAGSRWEVSVPGLHWRARSIRAHPECPCAAVERGKGEHLSEDGESHETMAVQRPSEQCREAEAERPAGTWRAHV</sequence>
<dbReference type="SUPFAM" id="SSF69572">
    <property type="entry name" value="Activating enzymes of the ubiquitin-like proteins"/>
    <property type="match status" value="1"/>
</dbReference>
<feature type="compositionally biased region" description="Basic and acidic residues" evidence="1">
    <location>
        <begin position="180"/>
        <end position="199"/>
    </location>
</feature>
<dbReference type="InterPro" id="IPR035985">
    <property type="entry name" value="Ubiquitin-activating_enz"/>
</dbReference>
<dbReference type="RefSeq" id="WP_190902475.1">
    <property type="nucleotide sequence ID" value="NZ_AP023439.1"/>
</dbReference>
<protein>
    <recommendedName>
        <fullName evidence="2">THIF-type NAD/FAD binding fold domain-containing protein</fullName>
    </recommendedName>
</protein>
<dbReference type="AlphaFoldDB" id="A0A7G1NMC9"/>
<reference evidence="3 4" key="1">
    <citation type="journal article" date="2014" name="Int. J. Syst. Evol. Microbiol.">
        <title>Complete genome sequence of Corynebacterium casei LMG S-19264T (=DSM 44701T), isolated from a smear-ripened cheese.</title>
        <authorList>
            <consortium name="US DOE Joint Genome Institute (JGI-PGF)"/>
            <person name="Walter F."/>
            <person name="Albersmeier A."/>
            <person name="Kalinowski J."/>
            <person name="Ruckert C."/>
        </authorList>
    </citation>
    <scope>NUCLEOTIDE SEQUENCE [LARGE SCALE GENOMIC DNA]</scope>
    <source>
        <strain evidence="3 4">JCM 4255</strain>
    </source>
</reference>
<dbReference type="KEGG" id="stui:GCM10017668_47170"/>
<feature type="domain" description="THIF-type NAD/FAD binding fold" evidence="2">
    <location>
        <begin position="124"/>
        <end position="358"/>
    </location>
</feature>
<dbReference type="GO" id="GO:0008641">
    <property type="term" value="F:ubiquitin-like modifier activating enzyme activity"/>
    <property type="evidence" value="ECO:0007669"/>
    <property type="project" value="InterPro"/>
</dbReference>
<gene>
    <name evidence="3" type="ORF">GCM10017668_47170</name>
</gene>
<feature type="region of interest" description="Disordered" evidence="1">
    <location>
        <begin position="171"/>
        <end position="216"/>
    </location>
</feature>
<evidence type="ECO:0000256" key="1">
    <source>
        <dbReference type="SAM" id="MobiDB-lite"/>
    </source>
</evidence>
<feature type="compositionally biased region" description="Basic and acidic residues" evidence="1">
    <location>
        <begin position="364"/>
        <end position="377"/>
    </location>
</feature>
<evidence type="ECO:0000313" key="3">
    <source>
        <dbReference type="EMBL" id="BCL22874.1"/>
    </source>
</evidence>
<dbReference type="Proteomes" id="UP000516373">
    <property type="component" value="Chromosome"/>
</dbReference>
<name>A0A7G1NMC9_9ACTN</name>
<accession>A0A7G1NMC9</accession>
<evidence type="ECO:0000313" key="4">
    <source>
        <dbReference type="Proteomes" id="UP000516373"/>
    </source>
</evidence>
<feature type="region of interest" description="Disordered" evidence="1">
    <location>
        <begin position="364"/>
        <end position="404"/>
    </location>
</feature>
<evidence type="ECO:0000259" key="2">
    <source>
        <dbReference type="Pfam" id="PF00899"/>
    </source>
</evidence>
<organism evidence="3 4">
    <name type="scientific">Streptomyces tuirus</name>
    <dbReference type="NCBI Taxonomy" id="68278"/>
    <lineage>
        <taxon>Bacteria</taxon>
        <taxon>Bacillati</taxon>
        <taxon>Actinomycetota</taxon>
        <taxon>Actinomycetes</taxon>
        <taxon>Kitasatosporales</taxon>
        <taxon>Streptomycetaceae</taxon>
        <taxon>Streptomyces</taxon>
    </lineage>
</organism>
<proteinExistence type="predicted"/>
<dbReference type="EMBL" id="AP023439">
    <property type="protein sequence ID" value="BCL22874.1"/>
    <property type="molecule type" value="Genomic_DNA"/>
</dbReference>
<dbReference type="Pfam" id="PF00899">
    <property type="entry name" value="ThiF"/>
    <property type="match status" value="1"/>
</dbReference>
<feature type="compositionally biased region" description="Basic and acidic residues" evidence="1">
    <location>
        <begin position="386"/>
        <end position="395"/>
    </location>
</feature>
<dbReference type="Gene3D" id="3.40.50.720">
    <property type="entry name" value="NAD(P)-binding Rossmann-like Domain"/>
    <property type="match status" value="1"/>
</dbReference>
<dbReference type="InterPro" id="IPR000594">
    <property type="entry name" value="ThiF_NAD_FAD-bd"/>
</dbReference>